<proteinExistence type="predicted"/>
<dbReference type="EMBL" id="UFUZ01000002">
    <property type="protein sequence ID" value="SUX41118.1"/>
    <property type="molecule type" value="Genomic_DNA"/>
</dbReference>
<reference evidence="1 2" key="1">
    <citation type="submission" date="2018-06" db="EMBL/GenBank/DDBJ databases">
        <authorList>
            <consortium name="Pathogen Informatics"/>
            <person name="Doyle S."/>
        </authorList>
    </citation>
    <scope>NUCLEOTIDE SEQUENCE [LARGE SCALE GENOMIC DNA]</scope>
    <source>
        <strain evidence="1 2">NCTC12264</strain>
    </source>
</reference>
<dbReference type="AlphaFoldDB" id="A0A381F3Q2"/>
<protein>
    <submittedName>
        <fullName evidence="1">Uncharacterized protein</fullName>
    </submittedName>
</protein>
<organism evidence="1 2">
    <name type="scientific">Campylobacter upsaliensis</name>
    <dbReference type="NCBI Taxonomy" id="28080"/>
    <lineage>
        <taxon>Bacteria</taxon>
        <taxon>Pseudomonadati</taxon>
        <taxon>Campylobacterota</taxon>
        <taxon>Epsilonproteobacteria</taxon>
        <taxon>Campylobacterales</taxon>
        <taxon>Campylobacteraceae</taxon>
        <taxon>Campylobacter</taxon>
    </lineage>
</organism>
<evidence type="ECO:0000313" key="2">
    <source>
        <dbReference type="Proteomes" id="UP000254161"/>
    </source>
</evidence>
<dbReference type="RefSeq" id="WP_004276577.1">
    <property type="nucleotide sequence ID" value="NZ_JANKIR010000029.1"/>
</dbReference>
<name>A0A381F3Q2_CAMUP</name>
<sequence length="143" mass="16417">MNTLIFDTSLVITKLARALAYKEAKKDKSKVDFYINLFKRQITNSIKLTEHFKQRVEQRFEALEADLLSCAISRSIRNTSPLSMGAEYHIAKTQKYLDNESNIVVVLERQGEFGAVLVTTYKRGEENLLSDEELSDLRKRGVL</sequence>
<accession>A0A381F3Q2</accession>
<dbReference type="Proteomes" id="UP000254161">
    <property type="component" value="Unassembled WGS sequence"/>
</dbReference>
<gene>
    <name evidence="1" type="ORF">NCTC12264_01936</name>
</gene>
<evidence type="ECO:0000313" key="1">
    <source>
        <dbReference type="EMBL" id="SUX41118.1"/>
    </source>
</evidence>